<keyword evidence="1" id="KW-1133">Transmembrane helix</keyword>
<feature type="transmembrane region" description="Helical" evidence="1">
    <location>
        <begin position="357"/>
        <end position="377"/>
    </location>
</feature>
<evidence type="ECO:0008006" key="4">
    <source>
        <dbReference type="Google" id="ProtNLM"/>
    </source>
</evidence>
<dbReference type="EMBL" id="CAXLJM020000048">
    <property type="protein sequence ID" value="CAL8112118.1"/>
    <property type="molecule type" value="Genomic_DNA"/>
</dbReference>
<protein>
    <recommendedName>
        <fullName evidence="4">Odorant receptor</fullName>
    </recommendedName>
</protein>
<feature type="transmembrane region" description="Helical" evidence="1">
    <location>
        <begin position="45"/>
        <end position="62"/>
    </location>
</feature>
<name>A0ABP1QUT3_9HEXA</name>
<proteinExistence type="predicted"/>
<sequence length="445" mass="51244">MGFGEAFINVQLLYQSIFDMPCYYDIQKEMLIPNPKLKKRWKMPIWQAIKIGAAIGMIFFCYRFTTIFLKYKNTNAINPEEVSIYFIGILMILQASVTMYTMDVDPEEVCRINSQIFKLGGIKYKGWPSSARIPTLMELVGYGMAIVFCNFTFISAFYPLLRSYDPINIELDGILPEVPRRLLAAVLYGTLVFFGANVCAVYLLMVLTFVHVFELATLANYKLSLGVSYQNTVHPLDRIIHDILKVLFLLLEKVLRRRKLAVVPDSLVPKPQILQEIIIVKHTSDVDTSEIVSNSRSSIIEMFKVRRKRHILLSLLIERSKRTVEIFVPTMAIVGMLFCIIFNYTLVKMYDREEFRLFIALGVGLLICINMLILFICDHASLPLIYSSETIMFWKGRLTGQVERRQVRCMRPLGFTLGRFFYAKRITGLEMNDIISNATITLLLC</sequence>
<evidence type="ECO:0000313" key="3">
    <source>
        <dbReference type="Proteomes" id="UP001642540"/>
    </source>
</evidence>
<reference evidence="2 3" key="1">
    <citation type="submission" date="2024-08" db="EMBL/GenBank/DDBJ databases">
        <authorList>
            <person name="Cucini C."/>
            <person name="Frati F."/>
        </authorList>
    </citation>
    <scope>NUCLEOTIDE SEQUENCE [LARGE SCALE GENOMIC DNA]</scope>
</reference>
<feature type="transmembrane region" description="Helical" evidence="1">
    <location>
        <begin position="82"/>
        <end position="102"/>
    </location>
</feature>
<keyword evidence="1" id="KW-0812">Transmembrane</keyword>
<feature type="transmembrane region" description="Helical" evidence="1">
    <location>
        <begin position="139"/>
        <end position="161"/>
    </location>
</feature>
<organism evidence="2 3">
    <name type="scientific">Orchesella dallaii</name>
    <dbReference type="NCBI Taxonomy" id="48710"/>
    <lineage>
        <taxon>Eukaryota</taxon>
        <taxon>Metazoa</taxon>
        <taxon>Ecdysozoa</taxon>
        <taxon>Arthropoda</taxon>
        <taxon>Hexapoda</taxon>
        <taxon>Collembola</taxon>
        <taxon>Entomobryomorpha</taxon>
        <taxon>Entomobryoidea</taxon>
        <taxon>Orchesellidae</taxon>
        <taxon>Orchesellinae</taxon>
        <taxon>Orchesella</taxon>
    </lineage>
</organism>
<evidence type="ECO:0000313" key="2">
    <source>
        <dbReference type="EMBL" id="CAL8112118.1"/>
    </source>
</evidence>
<gene>
    <name evidence="2" type="ORF">ODALV1_LOCUS15493</name>
</gene>
<keyword evidence="1" id="KW-0472">Membrane</keyword>
<feature type="transmembrane region" description="Helical" evidence="1">
    <location>
        <begin position="182"/>
        <end position="213"/>
    </location>
</feature>
<keyword evidence="3" id="KW-1185">Reference proteome</keyword>
<evidence type="ECO:0000256" key="1">
    <source>
        <dbReference type="SAM" id="Phobius"/>
    </source>
</evidence>
<accession>A0ABP1QUT3</accession>
<comment type="caution">
    <text evidence="2">The sequence shown here is derived from an EMBL/GenBank/DDBJ whole genome shotgun (WGS) entry which is preliminary data.</text>
</comment>
<dbReference type="Proteomes" id="UP001642540">
    <property type="component" value="Unassembled WGS sequence"/>
</dbReference>
<feature type="transmembrane region" description="Helical" evidence="1">
    <location>
        <begin position="326"/>
        <end position="345"/>
    </location>
</feature>